<evidence type="ECO:0000256" key="5">
    <source>
        <dbReference type="ARBA" id="ARBA00023157"/>
    </source>
</evidence>
<dbReference type="AlphaFoldDB" id="A0A8S2AWX6"/>
<evidence type="ECO:0000256" key="6">
    <source>
        <dbReference type="SAM" id="MobiDB-lite"/>
    </source>
</evidence>
<evidence type="ECO:0000256" key="1">
    <source>
        <dbReference type="ARBA" id="ARBA00004613"/>
    </source>
</evidence>
<dbReference type="Proteomes" id="UP000682877">
    <property type="component" value="Chromosome 6"/>
</dbReference>
<dbReference type="GO" id="GO:0007165">
    <property type="term" value="P:signal transduction"/>
    <property type="evidence" value="ECO:0007669"/>
    <property type="project" value="InterPro"/>
</dbReference>
<evidence type="ECO:0000256" key="3">
    <source>
        <dbReference type="ARBA" id="ARBA00022525"/>
    </source>
</evidence>
<dbReference type="GO" id="GO:0005576">
    <property type="term" value="C:extracellular region"/>
    <property type="evidence" value="ECO:0007669"/>
    <property type="project" value="UniProtKB-SubCell"/>
</dbReference>
<evidence type="ECO:0000256" key="4">
    <source>
        <dbReference type="ARBA" id="ARBA00022729"/>
    </source>
</evidence>
<dbReference type="Pfam" id="PF06876">
    <property type="entry name" value="SCRL"/>
    <property type="match status" value="1"/>
</dbReference>
<evidence type="ECO:0000313" key="8">
    <source>
        <dbReference type="Proteomes" id="UP000682877"/>
    </source>
</evidence>
<comment type="similarity">
    <text evidence="2">Belongs to the DEFL family.</text>
</comment>
<comment type="subcellular location">
    <subcellularLocation>
        <location evidence="1">Secreted</location>
    </subcellularLocation>
</comment>
<keyword evidence="4" id="KW-0732">Signal</keyword>
<keyword evidence="5" id="KW-1015">Disulfide bond</keyword>
<sequence>MNNVKGQGNKKPPCPIGQSGYGRCGPDGHRLCFRQIERSETFSKDVMKAITHCKCFDDRRNNVDMHWCACDLKHGPPC</sequence>
<reference evidence="7" key="1">
    <citation type="submission" date="2021-01" db="EMBL/GenBank/DDBJ databases">
        <authorList>
            <person name="Bezrukov I."/>
        </authorList>
    </citation>
    <scope>NUCLEOTIDE SEQUENCE</scope>
</reference>
<dbReference type="EMBL" id="LR999456">
    <property type="protein sequence ID" value="CAE6130566.1"/>
    <property type="molecule type" value="Genomic_DNA"/>
</dbReference>
<keyword evidence="8" id="KW-1185">Reference proteome</keyword>
<protein>
    <submittedName>
        <fullName evidence="7">Uncharacterized protein</fullName>
    </submittedName>
</protein>
<accession>A0A8S2AWX6</accession>
<proteinExistence type="inferred from homology"/>
<evidence type="ECO:0000256" key="2">
    <source>
        <dbReference type="ARBA" id="ARBA00006722"/>
    </source>
</evidence>
<dbReference type="InterPro" id="IPR010682">
    <property type="entry name" value="SCRL"/>
</dbReference>
<keyword evidence="3" id="KW-0964">Secreted</keyword>
<gene>
    <name evidence="7" type="ORF">AARE701A_LOCUS16585</name>
</gene>
<organism evidence="7 8">
    <name type="scientific">Arabidopsis arenosa</name>
    <name type="common">Sand rock-cress</name>
    <name type="synonym">Cardaminopsis arenosa</name>
    <dbReference type="NCBI Taxonomy" id="38785"/>
    <lineage>
        <taxon>Eukaryota</taxon>
        <taxon>Viridiplantae</taxon>
        <taxon>Streptophyta</taxon>
        <taxon>Embryophyta</taxon>
        <taxon>Tracheophyta</taxon>
        <taxon>Spermatophyta</taxon>
        <taxon>Magnoliopsida</taxon>
        <taxon>eudicotyledons</taxon>
        <taxon>Gunneridae</taxon>
        <taxon>Pentapetalae</taxon>
        <taxon>rosids</taxon>
        <taxon>malvids</taxon>
        <taxon>Brassicales</taxon>
        <taxon>Brassicaceae</taxon>
        <taxon>Camelineae</taxon>
        <taxon>Arabidopsis</taxon>
    </lineage>
</organism>
<feature type="region of interest" description="Disordered" evidence="6">
    <location>
        <begin position="1"/>
        <end position="22"/>
    </location>
</feature>
<name>A0A8S2AWX6_ARAAE</name>
<evidence type="ECO:0000313" key="7">
    <source>
        <dbReference type="EMBL" id="CAE6130566.1"/>
    </source>
</evidence>